<feature type="chain" id="PRO_5004082235" description="Lipoprotein" evidence="1">
    <location>
        <begin position="27"/>
        <end position="151"/>
    </location>
</feature>
<organism evidence="2 3">
    <name type="scientific">Cesiribacter andamanensis AMV16</name>
    <dbReference type="NCBI Taxonomy" id="1279009"/>
    <lineage>
        <taxon>Bacteria</taxon>
        <taxon>Pseudomonadati</taxon>
        <taxon>Bacteroidota</taxon>
        <taxon>Cytophagia</taxon>
        <taxon>Cytophagales</taxon>
        <taxon>Cesiribacteraceae</taxon>
        <taxon>Cesiribacter</taxon>
    </lineage>
</organism>
<dbReference type="AlphaFoldDB" id="M7NRP6"/>
<name>M7NRP6_9BACT</name>
<keyword evidence="1" id="KW-0732">Signal</keyword>
<keyword evidence="3" id="KW-1185">Reference proteome</keyword>
<dbReference type="Proteomes" id="UP000011910">
    <property type="component" value="Unassembled WGS sequence"/>
</dbReference>
<dbReference type="OrthoDB" id="9852058at2"/>
<evidence type="ECO:0008006" key="4">
    <source>
        <dbReference type="Google" id="ProtNLM"/>
    </source>
</evidence>
<dbReference type="RefSeq" id="WP_009193935.1">
    <property type="nucleotide sequence ID" value="NZ_AODQ01000007.1"/>
</dbReference>
<evidence type="ECO:0000313" key="2">
    <source>
        <dbReference type="EMBL" id="EMR04365.1"/>
    </source>
</evidence>
<protein>
    <recommendedName>
        <fullName evidence="4">Lipoprotein</fullName>
    </recommendedName>
</protein>
<feature type="signal peptide" evidence="1">
    <location>
        <begin position="1"/>
        <end position="26"/>
    </location>
</feature>
<comment type="caution">
    <text evidence="2">The sequence shown here is derived from an EMBL/GenBank/DDBJ whole genome shotgun (WGS) entry which is preliminary data.</text>
</comment>
<accession>M7NRP6</accession>
<dbReference type="STRING" id="1279009.ADICEAN_00528"/>
<reference evidence="2 3" key="1">
    <citation type="journal article" date="2013" name="Genome Announc.">
        <title>Draft Genome Sequence of Cesiribacter andamanensis Strain AMV16T, Isolated from a Soil Sample from a Mud Volcano in the Andaman Islands, India.</title>
        <authorList>
            <person name="Shivaji S."/>
            <person name="Ara S."/>
            <person name="Begum Z."/>
            <person name="Srinivas T.N."/>
            <person name="Singh A."/>
            <person name="Kumar Pinnaka A."/>
        </authorList>
    </citation>
    <scope>NUCLEOTIDE SEQUENCE [LARGE SCALE GENOMIC DNA]</scope>
    <source>
        <strain evidence="2 3">AMV16</strain>
    </source>
</reference>
<sequence length="151" mass="16674">MLRLCAHSLILWLFGLCMSCGGGSGAGDQQVQARHYKTFSLDAGHARQVLQLRWQNDTAISFVLEHQQADGACTYTLSGDAVNPYLSYDPEADTDETGEVYYIDQYFFSQGSCRLAIRVGQDTSRVQLQIANCLASPSCQLQSLGVLQREL</sequence>
<evidence type="ECO:0000256" key="1">
    <source>
        <dbReference type="SAM" id="SignalP"/>
    </source>
</evidence>
<evidence type="ECO:0000313" key="3">
    <source>
        <dbReference type="Proteomes" id="UP000011910"/>
    </source>
</evidence>
<gene>
    <name evidence="2" type="ORF">ADICEAN_00528</name>
</gene>
<proteinExistence type="predicted"/>
<dbReference type="EMBL" id="AODQ01000007">
    <property type="protein sequence ID" value="EMR04365.1"/>
    <property type="molecule type" value="Genomic_DNA"/>
</dbReference>